<dbReference type="VEuPathDB" id="MicrosporidiaDB:DI09_401p10"/>
<feature type="region of interest" description="Disordered" evidence="1">
    <location>
        <begin position="95"/>
        <end position="130"/>
    </location>
</feature>
<dbReference type="EMBL" id="JMKJ01000331">
    <property type="protein sequence ID" value="KGG51324.1"/>
    <property type="molecule type" value="Genomic_DNA"/>
</dbReference>
<keyword evidence="3" id="KW-1185">Reference proteome</keyword>
<dbReference type="AlphaFoldDB" id="A0A098VR92"/>
<dbReference type="Proteomes" id="UP000029725">
    <property type="component" value="Unassembled WGS sequence"/>
</dbReference>
<comment type="caution">
    <text evidence="2">The sequence shown here is derived from an EMBL/GenBank/DDBJ whole genome shotgun (WGS) entry which is preliminary data.</text>
</comment>
<dbReference type="GeneID" id="25259875"/>
<evidence type="ECO:0000313" key="2">
    <source>
        <dbReference type="EMBL" id="KGG51324.1"/>
    </source>
</evidence>
<proteinExistence type="predicted"/>
<accession>A0A098VR92</accession>
<sequence length="130" mass="13837">MTQLAPVQQCLMHMESFSSHLLPPADDTPTFQLERLSPPGATGPHMTTMIRVALCQAIMSSGECVRGGAAAVVLVFGCGFDDHIRLLLVGGCFQPTHKQPSSPPPPPSYANTTRHHRGVPHSLAKSNSAV</sequence>
<name>A0A098VR92_9MICR</name>
<gene>
    <name evidence="2" type="ORF">DI09_401p10</name>
</gene>
<dbReference type="RefSeq" id="XP_013237760.1">
    <property type="nucleotide sequence ID" value="XM_013382306.1"/>
</dbReference>
<reference evidence="2 3" key="1">
    <citation type="submission" date="2014-04" db="EMBL/GenBank/DDBJ databases">
        <title>A new species of microsporidia sheds light on the evolution of extreme parasitism.</title>
        <authorList>
            <person name="Haag K.L."/>
            <person name="James T.Y."/>
            <person name="Larsson R."/>
            <person name="Schaer T.M."/>
            <person name="Refardt D."/>
            <person name="Pombert J.-F."/>
            <person name="Ebert D."/>
        </authorList>
    </citation>
    <scope>NUCLEOTIDE SEQUENCE [LARGE SCALE GENOMIC DNA]</scope>
    <source>
        <strain evidence="2 3">UGP3</strain>
        <tissue evidence="2">Spores</tissue>
    </source>
</reference>
<protein>
    <submittedName>
        <fullName evidence="2">Uncharacterized protein</fullName>
    </submittedName>
</protein>
<evidence type="ECO:0000256" key="1">
    <source>
        <dbReference type="SAM" id="MobiDB-lite"/>
    </source>
</evidence>
<dbReference type="HOGENOM" id="CLU_1938665_0_0_1"/>
<organism evidence="2 3">
    <name type="scientific">Mitosporidium daphniae</name>
    <dbReference type="NCBI Taxonomy" id="1485682"/>
    <lineage>
        <taxon>Eukaryota</taxon>
        <taxon>Fungi</taxon>
        <taxon>Fungi incertae sedis</taxon>
        <taxon>Microsporidia</taxon>
        <taxon>Mitosporidium</taxon>
    </lineage>
</organism>
<evidence type="ECO:0000313" key="3">
    <source>
        <dbReference type="Proteomes" id="UP000029725"/>
    </source>
</evidence>